<comment type="caution">
    <text evidence="10">The sequence shown here is derived from an EMBL/GenBank/DDBJ whole genome shotgun (WGS) entry which is preliminary data.</text>
</comment>
<accession>A0A7C3H3E9</accession>
<feature type="domain" description="POTRA" evidence="9">
    <location>
        <begin position="485"/>
        <end position="558"/>
    </location>
</feature>
<dbReference type="EMBL" id="DRMH01000012">
    <property type="protein sequence ID" value="HFC97045.1"/>
    <property type="molecule type" value="Genomic_DNA"/>
</dbReference>
<keyword evidence="6" id="KW-0472">Membrane</keyword>
<dbReference type="PANTHER" id="PTHR12815">
    <property type="entry name" value="SORTING AND ASSEMBLY MACHINERY SAMM50 PROTEIN FAMILY MEMBER"/>
    <property type="match status" value="1"/>
</dbReference>
<dbReference type="InterPro" id="IPR039910">
    <property type="entry name" value="D15-like"/>
</dbReference>
<dbReference type="GO" id="GO:0071709">
    <property type="term" value="P:membrane assembly"/>
    <property type="evidence" value="ECO:0007669"/>
    <property type="project" value="InterPro"/>
</dbReference>
<dbReference type="InterPro" id="IPR000184">
    <property type="entry name" value="Bac_surfAg_D15"/>
</dbReference>
<feature type="domain" description="POTRA" evidence="9">
    <location>
        <begin position="220"/>
        <end position="297"/>
    </location>
</feature>
<dbReference type="Proteomes" id="UP000886043">
    <property type="component" value="Unassembled WGS sequence"/>
</dbReference>
<gene>
    <name evidence="10" type="primary">bamA</name>
    <name evidence="10" type="ORF">ENJ40_01115</name>
</gene>
<dbReference type="InterPro" id="IPR034746">
    <property type="entry name" value="POTRA"/>
</dbReference>
<proteinExistence type="inferred from homology"/>
<dbReference type="Pfam" id="PF01103">
    <property type="entry name" value="Omp85"/>
    <property type="match status" value="1"/>
</dbReference>
<evidence type="ECO:0000256" key="8">
    <source>
        <dbReference type="NCBIfam" id="TIGR03303"/>
    </source>
</evidence>
<evidence type="ECO:0000259" key="9">
    <source>
        <dbReference type="PROSITE" id="PS51779"/>
    </source>
</evidence>
<name>A0A7C3H3E9_9BACT</name>
<evidence type="ECO:0000313" key="10">
    <source>
        <dbReference type="EMBL" id="HFC97045.1"/>
    </source>
</evidence>
<dbReference type="PIRSF" id="PIRSF006076">
    <property type="entry name" value="OM_assembly_OMP85"/>
    <property type="match status" value="1"/>
</dbReference>
<sequence length="889" mass="101913">MRRPILVVWLVVCWFLVGTRTPAQVQVRLPLILYTLRYQGPHPRPMLLKRLEESLTDYLREQGFRVKIRAGPPPTPQEIRRILEEEGAVVAVWGTVTEIGGQVSFDFSFLRRDWETPRHAYVAGALSDWPELEDQAGEVLVAGILEKKKVVAVRVAGNMRVDKEVILDKVSLKPGDFLDLTKIRHDIKNIYQLGYFEDVQADVEESPQGLILTYRVVEKPAIKSIVFQGNKAISTSDLKKVVKLKPHSILNLKEVDRAAETIKALYQQKGYFHTRVVPEVQSLSGREVKVVFRIHEGRKLYIKKIEFVGNRAFSDKQLKKLLSLSEKTPFSWAKKAVQTVKGFLSPAPSVEPGVYSRAFLYRDLEKIETFYRNHGYIEARVGEPRIREKKGWVYITIPIEEGPRYRVGKVKVIQDLYPPKRVLKELTLPKEKYFSVEALRRDQMRIADLFADKGYAYAEVKPELKRNPENHTVDVTFRVNRGPLVYVNRIEIVGNTKTRDKVIRRELLIVEQRPFSASRLKKSEIRLRRLGYFEDVSIEKEKSVQKNYMDLWVKVKEQPTGTFSLGAGYSSVDKLILMGQISQRNFLGKGQTLSFQGILGTRSNRYALDFADPYFRDTKFSLALSLYNWSREYEDFTRESSGGSFRLGYPLTPDLRVYGGYRYDDTDLSDLNPWVSKVIRESLSIHVTSALEGGLVYDTRNRWFVPSRGLLQRLDFQLAGKFLGGDSEYLKTIYQGHFYFPLPLPRDFVGHIHLGAGYITEGSGKRVPVYERFFLGGLNSIRGYRSGDVSPIDPETGERIGGTRMAFMQAETIFTLVKSINLKGVLFFDTGTVWDKEHGFDTSDLRKSVGFGIRWLSPMGPLRVEFGWNIDRKPGEDSSNWNFQLGGSF</sequence>
<dbReference type="HAMAP" id="MF_01430">
    <property type="entry name" value="OM_assembly_BamA"/>
    <property type="match status" value="1"/>
</dbReference>
<dbReference type="Gene3D" id="2.40.160.50">
    <property type="entry name" value="membrane protein fhac: a member of the omp85/tpsb transporter family"/>
    <property type="match status" value="1"/>
</dbReference>
<comment type="subcellular location">
    <subcellularLocation>
        <location evidence="1">Membrane</location>
    </subcellularLocation>
</comment>
<dbReference type="PROSITE" id="PS51779">
    <property type="entry name" value="POTRA"/>
    <property type="match status" value="4"/>
</dbReference>
<protein>
    <recommendedName>
        <fullName evidence="8">Outer membrane protein assembly factor BamA</fullName>
    </recommendedName>
</protein>
<keyword evidence="4" id="KW-0732">Signal</keyword>
<dbReference type="PANTHER" id="PTHR12815:SF23">
    <property type="entry name" value="OUTER MEMBRANE PROTEIN ASSEMBLY FACTOR BAMA"/>
    <property type="match status" value="1"/>
</dbReference>
<keyword evidence="5" id="KW-0677">Repeat</keyword>
<dbReference type="NCBIfam" id="TIGR03303">
    <property type="entry name" value="OM_YaeT"/>
    <property type="match status" value="1"/>
</dbReference>
<dbReference type="SUPFAM" id="SSF56935">
    <property type="entry name" value="Porins"/>
    <property type="match status" value="1"/>
</dbReference>
<evidence type="ECO:0000256" key="6">
    <source>
        <dbReference type="ARBA" id="ARBA00023136"/>
    </source>
</evidence>
<dbReference type="AlphaFoldDB" id="A0A7C3H3E9"/>
<evidence type="ECO:0000256" key="3">
    <source>
        <dbReference type="ARBA" id="ARBA00022692"/>
    </source>
</evidence>
<evidence type="ECO:0000256" key="7">
    <source>
        <dbReference type="ARBA" id="ARBA00023237"/>
    </source>
</evidence>
<keyword evidence="3" id="KW-0812">Transmembrane</keyword>
<dbReference type="InterPro" id="IPR023707">
    <property type="entry name" value="OM_assembly_BamA"/>
</dbReference>
<feature type="domain" description="POTRA" evidence="9">
    <location>
        <begin position="300"/>
        <end position="402"/>
    </location>
</feature>
<keyword evidence="7" id="KW-0998">Cell outer membrane</keyword>
<dbReference type="InterPro" id="IPR010827">
    <property type="entry name" value="BamA/TamA_POTRA"/>
</dbReference>
<evidence type="ECO:0000256" key="4">
    <source>
        <dbReference type="ARBA" id="ARBA00022729"/>
    </source>
</evidence>
<evidence type="ECO:0000256" key="1">
    <source>
        <dbReference type="ARBA" id="ARBA00004370"/>
    </source>
</evidence>
<dbReference type="GO" id="GO:0009279">
    <property type="term" value="C:cell outer membrane"/>
    <property type="evidence" value="ECO:0007669"/>
    <property type="project" value="UniProtKB-UniRule"/>
</dbReference>
<evidence type="ECO:0000256" key="2">
    <source>
        <dbReference type="ARBA" id="ARBA00022452"/>
    </source>
</evidence>
<organism evidence="10">
    <name type="scientific">Thermosulfurimonas dismutans</name>
    <dbReference type="NCBI Taxonomy" id="999894"/>
    <lineage>
        <taxon>Bacteria</taxon>
        <taxon>Pseudomonadati</taxon>
        <taxon>Thermodesulfobacteriota</taxon>
        <taxon>Thermodesulfobacteria</taxon>
        <taxon>Thermodesulfobacteriales</taxon>
        <taxon>Thermodesulfobacteriaceae</taxon>
        <taxon>Thermosulfurimonas</taxon>
    </lineage>
</organism>
<dbReference type="Gene3D" id="3.10.20.310">
    <property type="entry name" value="membrane protein fhac"/>
    <property type="match status" value="5"/>
</dbReference>
<evidence type="ECO:0000256" key="5">
    <source>
        <dbReference type="ARBA" id="ARBA00022737"/>
    </source>
</evidence>
<feature type="domain" description="POTRA" evidence="9">
    <location>
        <begin position="148"/>
        <end position="219"/>
    </location>
</feature>
<keyword evidence="2" id="KW-1134">Transmembrane beta strand</keyword>
<dbReference type="Pfam" id="PF07244">
    <property type="entry name" value="POTRA"/>
    <property type="match status" value="5"/>
</dbReference>
<reference evidence="10" key="1">
    <citation type="journal article" date="2020" name="mSystems">
        <title>Genome- and Community-Level Interaction Insights into Carbon Utilization and Element Cycling Functions of Hydrothermarchaeota in Hydrothermal Sediment.</title>
        <authorList>
            <person name="Zhou Z."/>
            <person name="Liu Y."/>
            <person name="Xu W."/>
            <person name="Pan J."/>
            <person name="Luo Z.H."/>
            <person name="Li M."/>
        </authorList>
    </citation>
    <scope>NUCLEOTIDE SEQUENCE [LARGE SCALE GENOMIC DNA]</scope>
    <source>
        <strain evidence="10">HyVt-483</strain>
    </source>
</reference>